<evidence type="ECO:0000256" key="6">
    <source>
        <dbReference type="SAM" id="MobiDB-lite"/>
    </source>
</evidence>
<dbReference type="InterPro" id="IPR018171">
    <property type="entry name" value="Pept_tRNA_hydro_CS"/>
</dbReference>
<dbReference type="PANTHER" id="PTHR17224">
    <property type="entry name" value="PEPTIDYL-TRNA HYDROLASE"/>
    <property type="match status" value="1"/>
</dbReference>
<dbReference type="EMBL" id="KB932207">
    <property type="protein sequence ID" value="KCV69236.1"/>
    <property type="molecule type" value="Genomic_DNA"/>
</dbReference>
<evidence type="ECO:0000256" key="5">
    <source>
        <dbReference type="ARBA" id="ARBA00038063"/>
    </source>
</evidence>
<dbReference type="InterPro" id="IPR036416">
    <property type="entry name" value="Pept_tRNA_hydro_sf"/>
</dbReference>
<dbReference type="eggNOG" id="KOG2255">
    <property type="taxonomic scope" value="Eukaryota"/>
</dbReference>
<evidence type="ECO:0000313" key="8">
    <source>
        <dbReference type="Proteomes" id="UP000030693"/>
    </source>
</evidence>
<dbReference type="GO" id="GO:0000049">
    <property type="term" value="F:tRNA binding"/>
    <property type="evidence" value="ECO:0007669"/>
    <property type="project" value="UniProtKB-KW"/>
</dbReference>
<feature type="region of interest" description="Disordered" evidence="6">
    <location>
        <begin position="318"/>
        <end position="352"/>
    </location>
</feature>
<keyword evidence="4" id="KW-0694">RNA-binding</keyword>
<dbReference type="RefSeq" id="XP_009496807.1">
    <property type="nucleotide sequence ID" value="XM_009498532.1"/>
</dbReference>
<keyword evidence="3" id="KW-0378">Hydrolase</keyword>
<keyword evidence="8" id="KW-1185">Reference proteome</keyword>
<comment type="similarity">
    <text evidence="5">Belongs to the PTH family.</text>
</comment>
<sequence>MSTLNFRISAAARSQVPKALLDRLAAAEQAAKRTTPKLIFGLWNHNTHLLQRHNVGALVLDHIARASGVPFKRPTARASFEVAKIPPAGVAMALASARKLLEIGSLGTPQRPGVNLESAASSSSSSMGRSQSIFSLPTGSISPGEVILVRNVSFMNTCGPSFRNAMKIFNVSDRECVIVQDDLDIAFSVLSVKQGSARGHNGIRSIVEATGMKDLLRLGIGIGRPPANARVADFVLRNFTPTEASTLMKQSIPQATITLLEEGFLWHQAADEELKAARKAVSEAVGRMRRERRKKATEAAEAAEAAAVALASTEQIAASGGTVPEGQDLAAEQESPNQLTGQITPPSIAAGA</sequence>
<evidence type="ECO:0000256" key="1">
    <source>
        <dbReference type="ARBA" id="ARBA00013260"/>
    </source>
</evidence>
<dbReference type="Gene3D" id="3.40.50.1470">
    <property type="entry name" value="Peptidyl-tRNA hydrolase"/>
    <property type="match status" value="1"/>
</dbReference>
<evidence type="ECO:0000313" key="7">
    <source>
        <dbReference type="EMBL" id="KCV69236.1"/>
    </source>
</evidence>
<dbReference type="PANTHER" id="PTHR17224:SF1">
    <property type="entry name" value="PEPTIDYL-TRNA HYDROLASE"/>
    <property type="match status" value="1"/>
</dbReference>
<gene>
    <name evidence="7" type="ORF">H696_04653</name>
</gene>
<dbReference type="PROSITE" id="PS01196">
    <property type="entry name" value="PEPT_TRNA_HYDROL_2"/>
    <property type="match status" value="1"/>
</dbReference>
<dbReference type="InterPro" id="IPR001328">
    <property type="entry name" value="Pept_tRNA_hydro"/>
</dbReference>
<feature type="compositionally biased region" description="Polar residues" evidence="6">
    <location>
        <begin position="334"/>
        <end position="345"/>
    </location>
</feature>
<evidence type="ECO:0000256" key="4">
    <source>
        <dbReference type="ARBA" id="ARBA00022884"/>
    </source>
</evidence>
<reference evidence="7" key="1">
    <citation type="submission" date="2013-04" db="EMBL/GenBank/DDBJ databases">
        <title>The Genome Sequence of Fonticula alba ATCC 38817.</title>
        <authorList>
            <consortium name="The Broad Institute Genomics Platform"/>
            <person name="Russ C."/>
            <person name="Cuomo C."/>
            <person name="Burger G."/>
            <person name="Gray M.W."/>
            <person name="Holland P.W.H."/>
            <person name="King N."/>
            <person name="Lang F.B.F."/>
            <person name="Roger A.J."/>
            <person name="Ruiz-Trillo I."/>
            <person name="Brown M."/>
            <person name="Walker B."/>
            <person name="Young S."/>
            <person name="Zeng Q."/>
            <person name="Gargeya S."/>
            <person name="Fitzgerald M."/>
            <person name="Haas B."/>
            <person name="Abouelleil A."/>
            <person name="Allen A.W."/>
            <person name="Alvarado L."/>
            <person name="Arachchi H.M."/>
            <person name="Berlin A.M."/>
            <person name="Chapman S.B."/>
            <person name="Gainer-Dewar J."/>
            <person name="Goldberg J."/>
            <person name="Griggs A."/>
            <person name="Gujja S."/>
            <person name="Hansen M."/>
            <person name="Howarth C."/>
            <person name="Imamovic A."/>
            <person name="Ireland A."/>
            <person name="Larimer J."/>
            <person name="McCowan C."/>
            <person name="Murphy C."/>
            <person name="Pearson M."/>
            <person name="Poon T.W."/>
            <person name="Priest M."/>
            <person name="Roberts A."/>
            <person name="Saif S."/>
            <person name="Shea T."/>
            <person name="Sisk P."/>
            <person name="Sykes S."/>
            <person name="Wortman J."/>
            <person name="Nusbaum C."/>
            <person name="Birren B."/>
        </authorList>
    </citation>
    <scope>NUCLEOTIDE SEQUENCE [LARGE SCALE GENOMIC DNA]</scope>
    <source>
        <strain evidence="7">ATCC 38817</strain>
    </source>
</reference>
<evidence type="ECO:0000256" key="2">
    <source>
        <dbReference type="ARBA" id="ARBA00022555"/>
    </source>
</evidence>
<evidence type="ECO:0000256" key="3">
    <source>
        <dbReference type="ARBA" id="ARBA00022801"/>
    </source>
</evidence>
<protein>
    <recommendedName>
        <fullName evidence="1">peptidyl-tRNA hydrolase</fullName>
        <ecNumber evidence="1">3.1.1.29</ecNumber>
    </recommendedName>
</protein>
<dbReference type="GO" id="GO:0004045">
    <property type="term" value="F:peptidyl-tRNA hydrolase activity"/>
    <property type="evidence" value="ECO:0007669"/>
    <property type="project" value="UniProtKB-EC"/>
</dbReference>
<dbReference type="EC" id="3.1.1.29" evidence="1"/>
<dbReference type="GeneID" id="20529378"/>
<name>A0A058Z525_FONAL</name>
<organism evidence="7">
    <name type="scientific">Fonticula alba</name>
    <name type="common">Slime mold</name>
    <dbReference type="NCBI Taxonomy" id="691883"/>
    <lineage>
        <taxon>Eukaryota</taxon>
        <taxon>Rotosphaerida</taxon>
        <taxon>Fonticulaceae</taxon>
        <taxon>Fonticula</taxon>
    </lineage>
</organism>
<keyword evidence="2" id="KW-0820">tRNA-binding</keyword>
<dbReference type="OrthoDB" id="1711136at2759"/>
<dbReference type="STRING" id="691883.A0A058Z525"/>
<dbReference type="SUPFAM" id="SSF53178">
    <property type="entry name" value="Peptidyl-tRNA hydrolase-like"/>
    <property type="match status" value="1"/>
</dbReference>
<dbReference type="Pfam" id="PF01195">
    <property type="entry name" value="Pept_tRNA_hydro"/>
    <property type="match status" value="1"/>
</dbReference>
<proteinExistence type="inferred from homology"/>
<dbReference type="Proteomes" id="UP000030693">
    <property type="component" value="Unassembled WGS sequence"/>
</dbReference>
<accession>A0A058Z525</accession>
<dbReference type="AlphaFoldDB" id="A0A058Z525"/>